<name>A0A7Y0U0M9_9ACTO</name>
<sequence>MITSHIDIETKDYGIHRERILMIDKLMAEKSARAGGWKLQDSELTFTAFLAWQTLHRAGKIPQELGHDDFVSNQLVDAIITQGETVNPTKTSG</sequence>
<reference evidence="1 2" key="1">
    <citation type="submission" date="2020-04" db="EMBL/GenBank/DDBJ databases">
        <title>Antimicrobial susceptibility and clonality of vaginal-derived multi-drug resistant Mobiluncus isolates in China.</title>
        <authorList>
            <person name="Zhang X."/>
        </authorList>
    </citation>
    <scope>NUCLEOTIDE SEQUENCE [LARGE SCALE GENOMIC DNA]</scope>
    <source>
        <strain evidence="1 2">13</strain>
    </source>
</reference>
<accession>A0A7Y0U0M9</accession>
<evidence type="ECO:0000313" key="2">
    <source>
        <dbReference type="Proteomes" id="UP000578252"/>
    </source>
</evidence>
<dbReference type="Proteomes" id="UP000578252">
    <property type="component" value="Unassembled WGS sequence"/>
</dbReference>
<comment type="caution">
    <text evidence="1">The sequence shown here is derived from an EMBL/GenBank/DDBJ whole genome shotgun (WGS) entry which is preliminary data.</text>
</comment>
<gene>
    <name evidence="1" type="ORF">HHJ78_04385</name>
</gene>
<dbReference type="EMBL" id="JABCUR010000003">
    <property type="protein sequence ID" value="NMW64784.1"/>
    <property type="molecule type" value="Genomic_DNA"/>
</dbReference>
<protein>
    <submittedName>
        <fullName evidence="1">Uncharacterized protein</fullName>
    </submittedName>
</protein>
<dbReference type="AlphaFoldDB" id="A0A7Y0U0M9"/>
<organism evidence="1 2">
    <name type="scientific">Mobiluncus mulieris</name>
    <dbReference type="NCBI Taxonomy" id="2052"/>
    <lineage>
        <taxon>Bacteria</taxon>
        <taxon>Bacillati</taxon>
        <taxon>Actinomycetota</taxon>
        <taxon>Actinomycetes</taxon>
        <taxon>Actinomycetales</taxon>
        <taxon>Actinomycetaceae</taxon>
        <taxon>Mobiluncus</taxon>
    </lineage>
</organism>
<evidence type="ECO:0000313" key="1">
    <source>
        <dbReference type="EMBL" id="NMW64784.1"/>
    </source>
</evidence>
<dbReference type="RefSeq" id="WP_169771756.1">
    <property type="nucleotide sequence ID" value="NZ_JABCUR010000003.1"/>
</dbReference>
<proteinExistence type="predicted"/>